<feature type="region of interest" description="Disordered" evidence="2">
    <location>
        <begin position="723"/>
        <end position="757"/>
    </location>
</feature>
<feature type="region of interest" description="Disordered" evidence="2">
    <location>
        <begin position="613"/>
        <end position="676"/>
    </location>
</feature>
<dbReference type="SMART" id="SM00577">
    <property type="entry name" value="CPDc"/>
    <property type="match status" value="1"/>
</dbReference>
<evidence type="ECO:0000259" key="4">
    <source>
        <dbReference type="PROSITE" id="PS50969"/>
    </source>
</evidence>
<dbReference type="AlphaFoldDB" id="A0A8H7I3H5"/>
<dbReference type="SUPFAM" id="SSF56784">
    <property type="entry name" value="HAD-like"/>
    <property type="match status" value="1"/>
</dbReference>
<evidence type="ECO:0008006" key="7">
    <source>
        <dbReference type="Google" id="ProtNLM"/>
    </source>
</evidence>
<proteinExistence type="predicted"/>
<organism evidence="5 6">
    <name type="scientific">Rhizoctonia solani</name>
    <dbReference type="NCBI Taxonomy" id="456999"/>
    <lineage>
        <taxon>Eukaryota</taxon>
        <taxon>Fungi</taxon>
        <taxon>Dikarya</taxon>
        <taxon>Basidiomycota</taxon>
        <taxon>Agaricomycotina</taxon>
        <taxon>Agaricomycetes</taxon>
        <taxon>Cantharellales</taxon>
        <taxon>Ceratobasidiaceae</taxon>
        <taxon>Rhizoctonia</taxon>
    </lineage>
</organism>
<feature type="compositionally biased region" description="Basic residues" evidence="2">
    <location>
        <begin position="747"/>
        <end position="757"/>
    </location>
</feature>
<dbReference type="PROSITE" id="PS50969">
    <property type="entry name" value="FCP1"/>
    <property type="match status" value="1"/>
</dbReference>
<dbReference type="InterPro" id="IPR050441">
    <property type="entry name" value="RBM"/>
</dbReference>
<feature type="region of interest" description="Disordered" evidence="2">
    <location>
        <begin position="47"/>
        <end position="112"/>
    </location>
</feature>
<feature type="compositionally biased region" description="Polar residues" evidence="2">
    <location>
        <begin position="95"/>
        <end position="112"/>
    </location>
</feature>
<dbReference type="InterPro" id="IPR000504">
    <property type="entry name" value="RRM_dom"/>
</dbReference>
<feature type="compositionally biased region" description="Basic and acidic residues" evidence="2">
    <location>
        <begin position="723"/>
        <end position="746"/>
    </location>
</feature>
<feature type="compositionally biased region" description="Low complexity" evidence="2">
    <location>
        <begin position="626"/>
        <end position="659"/>
    </location>
</feature>
<feature type="domain" description="RRM" evidence="3">
    <location>
        <begin position="107"/>
        <end position="185"/>
    </location>
</feature>
<dbReference type="InterPro" id="IPR012677">
    <property type="entry name" value="Nucleotide-bd_a/b_plait_sf"/>
</dbReference>
<dbReference type="InterPro" id="IPR036412">
    <property type="entry name" value="HAD-like_sf"/>
</dbReference>
<dbReference type="Gene3D" id="3.40.50.1000">
    <property type="entry name" value="HAD superfamily/HAD-like"/>
    <property type="match status" value="1"/>
</dbReference>
<feature type="compositionally biased region" description="Low complexity" evidence="2">
    <location>
        <begin position="279"/>
        <end position="288"/>
    </location>
</feature>
<evidence type="ECO:0000313" key="5">
    <source>
        <dbReference type="EMBL" id="KAF8713607.1"/>
    </source>
</evidence>
<dbReference type="InterPro" id="IPR035979">
    <property type="entry name" value="RBD_domain_sf"/>
</dbReference>
<dbReference type="SMART" id="SM00360">
    <property type="entry name" value="RRM"/>
    <property type="match status" value="1"/>
</dbReference>
<reference evidence="5" key="1">
    <citation type="submission" date="2020-09" db="EMBL/GenBank/DDBJ databases">
        <title>Comparative genome analyses of four rice-infecting Rhizoctonia solani isolates reveal extensive enrichment of homogalacturonan modification genes.</title>
        <authorList>
            <person name="Lee D.-Y."/>
            <person name="Jeon J."/>
            <person name="Kim K.-T."/>
            <person name="Cheong K."/>
            <person name="Song H."/>
            <person name="Choi G."/>
            <person name="Ko J."/>
            <person name="Opiyo S.O."/>
            <person name="Zuo S."/>
            <person name="Madhav S."/>
            <person name="Lee Y.-H."/>
            <person name="Wang G.-L."/>
        </authorList>
    </citation>
    <scope>NUCLEOTIDE SEQUENCE</scope>
    <source>
        <strain evidence="5">AG1-IA WGL</strain>
    </source>
</reference>
<feature type="compositionally biased region" description="Low complexity" evidence="2">
    <location>
        <begin position="47"/>
        <end position="58"/>
    </location>
</feature>
<dbReference type="InterPro" id="IPR023214">
    <property type="entry name" value="HAD_sf"/>
</dbReference>
<feature type="region of interest" description="Disordered" evidence="2">
    <location>
        <begin position="184"/>
        <end position="214"/>
    </location>
</feature>
<dbReference type="GO" id="GO:0003723">
    <property type="term" value="F:RNA binding"/>
    <property type="evidence" value="ECO:0007669"/>
    <property type="project" value="UniProtKB-UniRule"/>
</dbReference>
<dbReference type="Pfam" id="PF03031">
    <property type="entry name" value="NIF"/>
    <property type="match status" value="1"/>
</dbReference>
<feature type="region of interest" description="Disordered" evidence="2">
    <location>
        <begin position="272"/>
        <end position="291"/>
    </location>
</feature>
<evidence type="ECO:0000256" key="2">
    <source>
        <dbReference type="SAM" id="MobiDB-lite"/>
    </source>
</evidence>
<dbReference type="SUPFAM" id="SSF54928">
    <property type="entry name" value="RNA-binding domain, RBD"/>
    <property type="match status" value="1"/>
</dbReference>
<accession>A0A8H7I3H5</accession>
<dbReference type="EMBL" id="JACYCD010000022">
    <property type="protein sequence ID" value="KAF8713607.1"/>
    <property type="molecule type" value="Genomic_DNA"/>
</dbReference>
<dbReference type="OrthoDB" id="1711508at2759"/>
<name>A0A8H7I3H5_9AGAM</name>
<protein>
    <recommendedName>
        <fullName evidence="7">FCP1 homology domain-containing protein</fullName>
    </recommendedName>
</protein>
<feature type="domain" description="FCP1 homology" evidence="4">
    <location>
        <begin position="390"/>
        <end position="571"/>
    </location>
</feature>
<evidence type="ECO:0000256" key="1">
    <source>
        <dbReference type="PROSITE-ProRule" id="PRU00176"/>
    </source>
</evidence>
<dbReference type="Gene3D" id="3.30.70.330">
    <property type="match status" value="1"/>
</dbReference>
<comment type="caution">
    <text evidence="5">The sequence shown here is derived from an EMBL/GenBank/DDBJ whole genome shotgun (WGS) entry which is preliminary data.</text>
</comment>
<evidence type="ECO:0000259" key="3">
    <source>
        <dbReference type="PROSITE" id="PS50102"/>
    </source>
</evidence>
<feature type="non-terminal residue" evidence="5">
    <location>
        <position position="757"/>
    </location>
</feature>
<dbReference type="PANTHER" id="PTHR48034">
    <property type="entry name" value="TRANSFORMER-2 SEX-DETERMINING PROTEIN-RELATED"/>
    <property type="match status" value="1"/>
</dbReference>
<keyword evidence="1" id="KW-0694">RNA-binding</keyword>
<dbReference type="Proteomes" id="UP000602905">
    <property type="component" value="Unassembled WGS sequence"/>
</dbReference>
<gene>
    <name evidence="5" type="ORF">RHS03_00536</name>
</gene>
<dbReference type="InterPro" id="IPR004274">
    <property type="entry name" value="FCP1_dom"/>
</dbReference>
<feature type="compositionally biased region" description="Basic and acidic residues" evidence="2">
    <location>
        <begin position="200"/>
        <end position="214"/>
    </location>
</feature>
<sequence length="757" mass="85948">MRFCHPTIVLRPKVAHIVSSTMASASIFRRVFASLFRPTFRHIYSWPAPSDTTAPAADGWNGTRADRSPPPHADRERQRDRSRSPGRSGEDRGRSNANGPVNLNPGNNIHVSGLSSRVDNRMLEDAFGKFGKVAKASVVYDPHSRESRGFAFVTMDTVEEAEAAIAGLHNSELAGKPITVEKARRGRARTPTPGKYLGTARRDDRGYGGYREDRYAAERPYYPREFDSRYSRDRYDARDDRRYDERDRYRDDRDRYRDDRYYERRDRYRYDDGRGGSRWGHSSSTSDTPCHIHAPMPSTAKSRIPIWIGLQKAAGVLSRIPTLSQRVHFLVHVTAPTPTDLPVLRFQFHEDRGSEFSTKLVKLSEDNQEQELVDAPFDERMHIPALTSLPAAKRCLLVLDLNGTLLHRRRTNSGHSSHVYIRPYLGTFLQYISHPSTSLDVAVWSSARRANVDVMVERAWTGKKPDIVLAREDMQLTDRQFKRAYRHGTFRPDHNVRTTKDLRQLWLRMAQVHQGDRVIHGPRDTILLDDSVHKARLQPNNHLALPTYGSAELRADADALTSGFENVDESLIAVVGILSEMRTTDVPFDEWNRTGRIWAGPGAKLDAREMWDGRIRPSSPSPSPPTTTTTPTRSLTSLPESSLAGSSLSARLASRMDASVVKHEPDPPFEPSQQPRIYSEMPQWFSSPPLMRAWIEHGRQILDGLGIRVAHECVQAWPGWKEGNHEIQGKAKDDGLKLRKSDEQRKEKGRKGKRGKE</sequence>
<dbReference type="PROSITE" id="PS50102">
    <property type="entry name" value="RRM"/>
    <property type="match status" value="1"/>
</dbReference>
<feature type="compositionally biased region" description="Basic and acidic residues" evidence="2">
    <location>
        <begin position="64"/>
        <end position="94"/>
    </location>
</feature>
<dbReference type="Pfam" id="PF00076">
    <property type="entry name" value="RRM_1"/>
    <property type="match status" value="1"/>
</dbReference>
<evidence type="ECO:0000313" key="6">
    <source>
        <dbReference type="Proteomes" id="UP000602905"/>
    </source>
</evidence>